<comment type="caution">
    <text evidence="2">The sequence shown here is derived from an EMBL/GenBank/DDBJ whole genome shotgun (WGS) entry which is preliminary data.</text>
</comment>
<dbReference type="InterPro" id="IPR025567">
    <property type="entry name" value="DUF4332"/>
</dbReference>
<accession>A0ABP9D870</accession>
<dbReference type="EMBL" id="BAABJX010000020">
    <property type="protein sequence ID" value="GAA4828134.1"/>
    <property type="molecule type" value="Genomic_DNA"/>
</dbReference>
<protein>
    <recommendedName>
        <fullName evidence="1">DUF4332 domain-containing protein</fullName>
    </recommendedName>
</protein>
<dbReference type="Pfam" id="PF14229">
    <property type="entry name" value="DUF4332"/>
    <property type="match status" value="1"/>
</dbReference>
<keyword evidence="3" id="KW-1185">Reference proteome</keyword>
<name>A0ABP9D870_9BACT</name>
<evidence type="ECO:0000313" key="3">
    <source>
        <dbReference type="Proteomes" id="UP001500298"/>
    </source>
</evidence>
<feature type="domain" description="DUF4332" evidence="1">
    <location>
        <begin position="10"/>
        <end position="129"/>
    </location>
</feature>
<evidence type="ECO:0000259" key="1">
    <source>
        <dbReference type="Pfam" id="PF14229"/>
    </source>
</evidence>
<organism evidence="2 3">
    <name type="scientific">Algivirga pacifica</name>
    <dbReference type="NCBI Taxonomy" id="1162670"/>
    <lineage>
        <taxon>Bacteria</taxon>
        <taxon>Pseudomonadati</taxon>
        <taxon>Bacteroidota</taxon>
        <taxon>Cytophagia</taxon>
        <taxon>Cytophagales</taxon>
        <taxon>Flammeovirgaceae</taxon>
        <taxon>Algivirga</taxon>
    </lineage>
</organism>
<sequence>MAQAVHMIEGINGTYAEMLHKIGIDTVEQLLNRGATAQGRKQIAQQALLQEDKIYEWVHKGDLFRIEGMNVEYVKLLHRIGVYSVSNLGDWNPHTLYGAIDIMNEEERLTLRTPTEEEVAHFVERAQQLSPIEID</sequence>
<dbReference type="Proteomes" id="UP001500298">
    <property type="component" value="Unassembled WGS sequence"/>
</dbReference>
<gene>
    <name evidence="2" type="ORF">GCM10023331_11380</name>
</gene>
<evidence type="ECO:0000313" key="2">
    <source>
        <dbReference type="EMBL" id="GAA4828134.1"/>
    </source>
</evidence>
<dbReference type="RefSeq" id="WP_345369960.1">
    <property type="nucleotide sequence ID" value="NZ_BAABJX010000020.1"/>
</dbReference>
<proteinExistence type="predicted"/>
<reference evidence="3" key="1">
    <citation type="journal article" date="2019" name="Int. J. Syst. Evol. Microbiol.">
        <title>The Global Catalogue of Microorganisms (GCM) 10K type strain sequencing project: providing services to taxonomists for standard genome sequencing and annotation.</title>
        <authorList>
            <consortium name="The Broad Institute Genomics Platform"/>
            <consortium name="The Broad Institute Genome Sequencing Center for Infectious Disease"/>
            <person name="Wu L."/>
            <person name="Ma J."/>
        </authorList>
    </citation>
    <scope>NUCLEOTIDE SEQUENCE [LARGE SCALE GENOMIC DNA]</scope>
    <source>
        <strain evidence="3">JCM 18326</strain>
    </source>
</reference>